<sequence length="128" mass="15245">MSKRKSTTSITSFFSKRNRLGLPDDRELIRDIGQLLETHRNIHTSNISRDYIFRILKREPDFNPLPYPRTRQSTGCNRHFQPTWMKKFPWLDYSHHVDGVFCRACVFFAPDEVCRQSHRQFVTAPFKA</sequence>
<dbReference type="AlphaFoldDB" id="A0A1X7TKE6"/>
<protein>
    <recommendedName>
        <fullName evidence="2">TTF-type domain-containing protein</fullName>
    </recommendedName>
</protein>
<evidence type="ECO:0008006" key="2">
    <source>
        <dbReference type="Google" id="ProtNLM"/>
    </source>
</evidence>
<reference evidence="1" key="1">
    <citation type="submission" date="2017-05" db="UniProtKB">
        <authorList>
            <consortium name="EnsemblMetazoa"/>
        </authorList>
    </citation>
    <scope>IDENTIFICATION</scope>
</reference>
<evidence type="ECO:0000313" key="1">
    <source>
        <dbReference type="EnsemblMetazoa" id="Aqu2.1.15239_001"/>
    </source>
</evidence>
<accession>A0A1X7TKE6</accession>
<organism evidence="1">
    <name type="scientific">Amphimedon queenslandica</name>
    <name type="common">Sponge</name>
    <dbReference type="NCBI Taxonomy" id="400682"/>
    <lineage>
        <taxon>Eukaryota</taxon>
        <taxon>Metazoa</taxon>
        <taxon>Porifera</taxon>
        <taxon>Demospongiae</taxon>
        <taxon>Heteroscleromorpha</taxon>
        <taxon>Haplosclerida</taxon>
        <taxon>Niphatidae</taxon>
        <taxon>Amphimedon</taxon>
    </lineage>
</organism>
<dbReference type="InParanoid" id="A0A1X7TKE6"/>
<dbReference type="EnsemblMetazoa" id="Aqu2.1.15239_001">
    <property type="protein sequence ID" value="Aqu2.1.15239_001"/>
    <property type="gene ID" value="Aqu2.1.15239"/>
</dbReference>
<name>A0A1X7TKE6_AMPQE</name>
<proteinExistence type="predicted"/>